<name>A0AAE0IFY2_9PEZI</name>
<feature type="transmembrane region" description="Helical" evidence="7">
    <location>
        <begin position="346"/>
        <end position="365"/>
    </location>
</feature>
<feature type="transmembrane region" description="Helical" evidence="7">
    <location>
        <begin position="401"/>
        <end position="421"/>
    </location>
</feature>
<feature type="transmembrane region" description="Helical" evidence="7">
    <location>
        <begin position="230"/>
        <end position="255"/>
    </location>
</feature>
<evidence type="ECO:0000256" key="3">
    <source>
        <dbReference type="ARBA" id="ARBA00022692"/>
    </source>
</evidence>
<proteinExistence type="inferred from homology"/>
<evidence type="ECO:0000256" key="5">
    <source>
        <dbReference type="ARBA" id="ARBA00023136"/>
    </source>
</evidence>
<keyword evidence="10" id="KW-1185">Reference proteome</keyword>
<feature type="transmembrane region" description="Helical" evidence="7">
    <location>
        <begin position="135"/>
        <end position="160"/>
    </location>
</feature>
<feature type="transmembrane region" description="Helical" evidence="7">
    <location>
        <begin position="267"/>
        <end position="286"/>
    </location>
</feature>
<dbReference type="AlphaFoldDB" id="A0AAE0IFY2"/>
<feature type="transmembrane region" description="Helical" evidence="7">
    <location>
        <begin position="306"/>
        <end position="326"/>
    </location>
</feature>
<evidence type="ECO:0000313" key="10">
    <source>
        <dbReference type="Proteomes" id="UP001286456"/>
    </source>
</evidence>
<evidence type="ECO:0000313" key="9">
    <source>
        <dbReference type="EMBL" id="KAK3324448.1"/>
    </source>
</evidence>
<feature type="transmembrane region" description="Helical" evidence="7">
    <location>
        <begin position="433"/>
        <end position="460"/>
    </location>
</feature>
<evidence type="ECO:0000256" key="1">
    <source>
        <dbReference type="ARBA" id="ARBA00004141"/>
    </source>
</evidence>
<comment type="caution">
    <text evidence="9">The sequence shown here is derived from an EMBL/GenBank/DDBJ whole genome shotgun (WGS) entry which is preliminary data.</text>
</comment>
<dbReference type="InterPro" id="IPR011701">
    <property type="entry name" value="MFS"/>
</dbReference>
<feature type="transmembrane region" description="Helical" evidence="7">
    <location>
        <begin position="42"/>
        <end position="68"/>
    </location>
</feature>
<dbReference type="GO" id="GO:0005886">
    <property type="term" value="C:plasma membrane"/>
    <property type="evidence" value="ECO:0007669"/>
    <property type="project" value="TreeGrafter"/>
</dbReference>
<evidence type="ECO:0000256" key="7">
    <source>
        <dbReference type="SAM" id="Phobius"/>
    </source>
</evidence>
<protein>
    <submittedName>
        <fullName evidence="9">MFS transporter</fullName>
    </submittedName>
</protein>
<keyword evidence="3 7" id="KW-0812">Transmembrane</keyword>
<feature type="transmembrane region" description="Helical" evidence="7">
    <location>
        <begin position="517"/>
        <end position="538"/>
    </location>
</feature>
<dbReference type="InterPro" id="IPR020846">
    <property type="entry name" value="MFS_dom"/>
</dbReference>
<organism evidence="9 10">
    <name type="scientific">Cercophora scortea</name>
    <dbReference type="NCBI Taxonomy" id="314031"/>
    <lineage>
        <taxon>Eukaryota</taxon>
        <taxon>Fungi</taxon>
        <taxon>Dikarya</taxon>
        <taxon>Ascomycota</taxon>
        <taxon>Pezizomycotina</taxon>
        <taxon>Sordariomycetes</taxon>
        <taxon>Sordariomycetidae</taxon>
        <taxon>Sordariales</taxon>
        <taxon>Lasiosphaeriaceae</taxon>
        <taxon>Cercophora</taxon>
    </lineage>
</organism>
<dbReference type="Pfam" id="PF07690">
    <property type="entry name" value="MFS_1"/>
    <property type="match status" value="1"/>
</dbReference>
<gene>
    <name evidence="9" type="ORF">B0T19DRAFT_492469</name>
</gene>
<accession>A0AAE0IFY2</accession>
<sequence length="565" mass="60712">MPAAQTTSFLEQERIDTALDMAPAGCSVKKSQHDTVFHGFKLYAVAIGVCFGALMVSIDISIVGTAIPSITTDFGDTSQLAWYPAAYTFATCALTPLTGKMAAVFPINWVYLSFSGIFLLGSIVCGAAPTSNAFIAGRAVSGIGAAGVASNGLTILVTIAPARKKPLFMGLGAACFALGLVVAPILGGAFTERLTWRWCFWINLPFVGITFAVILLFFKGIQKLEQKTFLARVLDLDLVGCAIFVPAVFMLLLAMQRGGVQNPWRSATTIGLFVGSGVTMILFVAWEYRKGDAAMIPKSVAGRRTVIFTVLFAASHMGSLTIASYYLPEWFQAVQGVGPLESGVRMLPTIITQLLTTMVASGLALRVRYYNPWFFLAPIFMCTASVLYTQFTTFTTPPSHWIGFQVIQGFGAGFGMQMASLSVQLELKNDPTVIPVGISLVTFVQSLGATIAQVIAGTIFNSDLKQQLMSHAGLSVLQADLLLDGGIRNIRNVVDQHFPEVLNPVLESYNSAITKAFFVPVAGGAITFFLAFGIKWNVIEGAEGPRKKPHVEDDKSKGDEMEVLP</sequence>
<reference evidence="9" key="1">
    <citation type="journal article" date="2023" name="Mol. Phylogenet. Evol.">
        <title>Genome-scale phylogeny and comparative genomics of the fungal order Sordariales.</title>
        <authorList>
            <person name="Hensen N."/>
            <person name="Bonometti L."/>
            <person name="Westerberg I."/>
            <person name="Brannstrom I.O."/>
            <person name="Guillou S."/>
            <person name="Cros-Aarteil S."/>
            <person name="Calhoun S."/>
            <person name="Haridas S."/>
            <person name="Kuo A."/>
            <person name="Mondo S."/>
            <person name="Pangilinan J."/>
            <person name="Riley R."/>
            <person name="LaButti K."/>
            <person name="Andreopoulos B."/>
            <person name="Lipzen A."/>
            <person name="Chen C."/>
            <person name="Yan M."/>
            <person name="Daum C."/>
            <person name="Ng V."/>
            <person name="Clum A."/>
            <person name="Steindorff A."/>
            <person name="Ohm R.A."/>
            <person name="Martin F."/>
            <person name="Silar P."/>
            <person name="Natvig D.O."/>
            <person name="Lalanne C."/>
            <person name="Gautier V."/>
            <person name="Ament-Velasquez S.L."/>
            <person name="Kruys A."/>
            <person name="Hutchinson M.I."/>
            <person name="Powell A.J."/>
            <person name="Barry K."/>
            <person name="Miller A.N."/>
            <person name="Grigoriev I.V."/>
            <person name="Debuchy R."/>
            <person name="Gladieux P."/>
            <person name="Hiltunen Thoren M."/>
            <person name="Johannesson H."/>
        </authorList>
    </citation>
    <scope>NUCLEOTIDE SEQUENCE</scope>
    <source>
        <strain evidence="9">SMH4131-1</strain>
    </source>
</reference>
<comment type="subcellular location">
    <subcellularLocation>
        <location evidence="1">Membrane</location>
        <topology evidence="1">Multi-pass membrane protein</topology>
    </subcellularLocation>
</comment>
<evidence type="ECO:0000256" key="4">
    <source>
        <dbReference type="ARBA" id="ARBA00022989"/>
    </source>
</evidence>
<dbReference type="PROSITE" id="PS50850">
    <property type="entry name" value="MFS"/>
    <property type="match status" value="1"/>
</dbReference>
<feature type="region of interest" description="Disordered" evidence="6">
    <location>
        <begin position="544"/>
        <end position="565"/>
    </location>
</feature>
<feature type="transmembrane region" description="Helical" evidence="7">
    <location>
        <begin position="167"/>
        <end position="186"/>
    </location>
</feature>
<evidence type="ECO:0000256" key="6">
    <source>
        <dbReference type="SAM" id="MobiDB-lite"/>
    </source>
</evidence>
<dbReference type="PANTHER" id="PTHR23501">
    <property type="entry name" value="MAJOR FACILITATOR SUPERFAMILY"/>
    <property type="match status" value="1"/>
</dbReference>
<dbReference type="Gene3D" id="1.20.1250.20">
    <property type="entry name" value="MFS general substrate transporter like domains"/>
    <property type="match status" value="2"/>
</dbReference>
<evidence type="ECO:0000256" key="2">
    <source>
        <dbReference type="ARBA" id="ARBA00007520"/>
    </source>
</evidence>
<feature type="transmembrane region" description="Helical" evidence="7">
    <location>
        <begin position="109"/>
        <end position="129"/>
    </location>
</feature>
<feature type="domain" description="Major facilitator superfamily (MFS) profile" evidence="8">
    <location>
        <begin position="45"/>
        <end position="539"/>
    </location>
</feature>
<dbReference type="InterPro" id="IPR036259">
    <property type="entry name" value="MFS_trans_sf"/>
</dbReference>
<feature type="transmembrane region" description="Helical" evidence="7">
    <location>
        <begin position="198"/>
        <end position="218"/>
    </location>
</feature>
<reference evidence="9" key="2">
    <citation type="submission" date="2023-06" db="EMBL/GenBank/DDBJ databases">
        <authorList>
            <consortium name="Lawrence Berkeley National Laboratory"/>
            <person name="Haridas S."/>
            <person name="Hensen N."/>
            <person name="Bonometti L."/>
            <person name="Westerberg I."/>
            <person name="Brannstrom I.O."/>
            <person name="Guillou S."/>
            <person name="Cros-Aarteil S."/>
            <person name="Calhoun S."/>
            <person name="Kuo A."/>
            <person name="Mondo S."/>
            <person name="Pangilinan J."/>
            <person name="Riley R."/>
            <person name="Labutti K."/>
            <person name="Andreopoulos B."/>
            <person name="Lipzen A."/>
            <person name="Chen C."/>
            <person name="Yanf M."/>
            <person name="Daum C."/>
            <person name="Ng V."/>
            <person name="Clum A."/>
            <person name="Steindorff A."/>
            <person name="Ohm R."/>
            <person name="Martin F."/>
            <person name="Silar P."/>
            <person name="Natvig D."/>
            <person name="Lalanne C."/>
            <person name="Gautier V."/>
            <person name="Ament-Velasquez S.L."/>
            <person name="Kruys A."/>
            <person name="Hutchinson M.I."/>
            <person name="Powell A.J."/>
            <person name="Barry K."/>
            <person name="Miller A.N."/>
            <person name="Grigoriev I.V."/>
            <person name="Debuchy R."/>
            <person name="Gladieux P."/>
            <person name="Thoren M.H."/>
            <person name="Johannesson H."/>
        </authorList>
    </citation>
    <scope>NUCLEOTIDE SEQUENCE</scope>
    <source>
        <strain evidence="9">SMH4131-1</strain>
    </source>
</reference>
<dbReference type="Proteomes" id="UP001286456">
    <property type="component" value="Unassembled WGS sequence"/>
</dbReference>
<feature type="transmembrane region" description="Helical" evidence="7">
    <location>
        <begin position="80"/>
        <end position="97"/>
    </location>
</feature>
<dbReference type="GO" id="GO:0022857">
    <property type="term" value="F:transmembrane transporter activity"/>
    <property type="evidence" value="ECO:0007669"/>
    <property type="project" value="InterPro"/>
</dbReference>
<feature type="transmembrane region" description="Helical" evidence="7">
    <location>
        <begin position="372"/>
        <end position="389"/>
    </location>
</feature>
<dbReference type="PANTHER" id="PTHR23501:SF193">
    <property type="entry name" value="MULTIDRUG TRANSPORTER, PUTATIVE (AFU_ORTHOLOGUE AFUA_8G00940)-RELATED"/>
    <property type="match status" value="1"/>
</dbReference>
<evidence type="ECO:0000259" key="8">
    <source>
        <dbReference type="PROSITE" id="PS50850"/>
    </source>
</evidence>
<keyword evidence="5 7" id="KW-0472">Membrane</keyword>
<dbReference type="EMBL" id="JAUEPO010000004">
    <property type="protein sequence ID" value="KAK3324448.1"/>
    <property type="molecule type" value="Genomic_DNA"/>
</dbReference>
<dbReference type="SUPFAM" id="SSF103473">
    <property type="entry name" value="MFS general substrate transporter"/>
    <property type="match status" value="1"/>
</dbReference>
<keyword evidence="4 7" id="KW-1133">Transmembrane helix</keyword>
<comment type="similarity">
    <text evidence="2">Belongs to the major facilitator superfamily. TCR/Tet family.</text>
</comment>